<reference evidence="1" key="1">
    <citation type="journal article" date="2007" name="Science">
        <title>Draft genome of the filarial nematode parasite Brugia malayi.</title>
        <authorList>
            <person name="Ghedin E."/>
            <person name="Wang S."/>
            <person name="Spiro D."/>
            <person name="Caler E."/>
            <person name="Zhao Q."/>
            <person name="Crabtree J."/>
            <person name="Allen J.E."/>
            <person name="Delcher A.L."/>
            <person name="Guiliano D.B."/>
            <person name="Miranda-Saavedra D."/>
            <person name="Angiuoli S.V."/>
            <person name="Creasy T."/>
            <person name="Amedeo P."/>
            <person name="Haas B."/>
            <person name="El-Sayed N.M."/>
            <person name="Wortman J.R."/>
            <person name="Feldblyum T."/>
            <person name="Tallon L."/>
            <person name="Schatz M."/>
            <person name="Shumway M."/>
            <person name="Koo H."/>
            <person name="Salzberg S.L."/>
            <person name="Schobel S."/>
            <person name="Pertea M."/>
            <person name="Pop M."/>
            <person name="White O."/>
            <person name="Barton G.J."/>
            <person name="Carlow C.K."/>
            <person name="Crawford M.J."/>
            <person name="Daub J."/>
            <person name="Dimmic M.W."/>
            <person name="Estes C.F."/>
            <person name="Foster J.M."/>
            <person name="Ganatra M."/>
            <person name="Gregory W.F."/>
            <person name="Johnson N.M."/>
            <person name="Jin J."/>
            <person name="Komuniecki R."/>
            <person name="Korf I."/>
            <person name="Kumar S."/>
            <person name="Laney S."/>
            <person name="Li B.W."/>
            <person name="Li W."/>
            <person name="Lindblom T.H."/>
            <person name="Lustigman S."/>
            <person name="Ma D."/>
            <person name="Maina C.V."/>
            <person name="Martin D.M."/>
            <person name="McCarter J.P."/>
            <person name="McReynolds L."/>
            <person name="Mitreva M."/>
            <person name="Nutman T.B."/>
            <person name="Parkinson J."/>
            <person name="Peregrin-Alvarez J.M."/>
            <person name="Poole C."/>
            <person name="Ren Q."/>
            <person name="Saunders L."/>
            <person name="Sluder A.E."/>
            <person name="Smith K."/>
            <person name="Stanke M."/>
            <person name="Unnasch T.R."/>
            <person name="Ware J."/>
            <person name="Wei A.D."/>
            <person name="Weil G."/>
            <person name="Williams D.J."/>
            <person name="Zhang Y."/>
            <person name="Williams S.A."/>
            <person name="Fraser-Liggett C."/>
            <person name="Slatko B."/>
            <person name="Blaxter M.L."/>
            <person name="Scott A.L."/>
        </authorList>
    </citation>
    <scope>NUCLEOTIDE SEQUENCE [LARGE SCALE GENOMIC DNA]</scope>
</reference>
<dbReference type="EMBL" id="DS238971">
    <property type="protein sequence ID" value="EDP35581.1"/>
    <property type="molecule type" value="Genomic_DNA"/>
</dbReference>
<dbReference type="AlphaFoldDB" id="A8PAK5"/>
<proteinExistence type="predicted"/>
<accession>A8PAK5</accession>
<sequence>MNEVGAAAAAVTASTSSTMLEVDNREFNIFKPKLEIESFNE</sequence>
<evidence type="ECO:0000313" key="1">
    <source>
        <dbReference type="EMBL" id="EDP35581.1"/>
    </source>
</evidence>
<gene>
    <name evidence="1" type="ORF">Bm1_20575</name>
</gene>
<organism evidence="1">
    <name type="scientific">Brugia malayi</name>
    <name type="common">Filarial nematode worm</name>
    <dbReference type="NCBI Taxonomy" id="6279"/>
    <lineage>
        <taxon>Eukaryota</taxon>
        <taxon>Metazoa</taxon>
        <taxon>Ecdysozoa</taxon>
        <taxon>Nematoda</taxon>
        <taxon>Chromadorea</taxon>
        <taxon>Rhabditida</taxon>
        <taxon>Spirurina</taxon>
        <taxon>Spiruromorpha</taxon>
        <taxon>Filarioidea</taxon>
        <taxon>Onchocercidae</taxon>
        <taxon>Brugia</taxon>
    </lineage>
</organism>
<name>A8PAK5_BRUMA</name>
<protein>
    <submittedName>
        <fullName evidence="1">Uncharacterized protein</fullName>
    </submittedName>
</protein>